<feature type="region of interest" description="Disordered" evidence="1">
    <location>
        <begin position="63"/>
        <end position="99"/>
    </location>
</feature>
<name>A0A9D4B3V6_9SAUR</name>
<protein>
    <submittedName>
        <fullName evidence="2">Uncharacterized protein</fullName>
    </submittedName>
</protein>
<evidence type="ECO:0000313" key="3">
    <source>
        <dbReference type="Proteomes" id="UP000827986"/>
    </source>
</evidence>
<proteinExistence type="predicted"/>
<evidence type="ECO:0000256" key="1">
    <source>
        <dbReference type="SAM" id="MobiDB-lite"/>
    </source>
</evidence>
<organism evidence="2 3">
    <name type="scientific">Mauremys mutica</name>
    <name type="common">yellowpond turtle</name>
    <dbReference type="NCBI Taxonomy" id="74926"/>
    <lineage>
        <taxon>Eukaryota</taxon>
        <taxon>Metazoa</taxon>
        <taxon>Chordata</taxon>
        <taxon>Craniata</taxon>
        <taxon>Vertebrata</taxon>
        <taxon>Euteleostomi</taxon>
        <taxon>Archelosauria</taxon>
        <taxon>Testudinata</taxon>
        <taxon>Testudines</taxon>
        <taxon>Cryptodira</taxon>
        <taxon>Durocryptodira</taxon>
        <taxon>Testudinoidea</taxon>
        <taxon>Geoemydidae</taxon>
        <taxon>Geoemydinae</taxon>
        <taxon>Mauremys</taxon>
    </lineage>
</organism>
<reference evidence="2" key="1">
    <citation type="submission" date="2021-09" db="EMBL/GenBank/DDBJ databases">
        <title>The genome of Mauremys mutica provides insights into the evolution of semi-aquatic lifestyle.</title>
        <authorList>
            <person name="Gong S."/>
            <person name="Gao Y."/>
        </authorList>
    </citation>
    <scope>NUCLEOTIDE SEQUENCE</scope>
    <source>
        <strain evidence="2">MM-2020</strain>
        <tissue evidence="2">Muscle</tissue>
    </source>
</reference>
<comment type="caution">
    <text evidence="2">The sequence shown here is derived from an EMBL/GenBank/DDBJ whole genome shotgun (WGS) entry which is preliminary data.</text>
</comment>
<sequence length="126" mass="14121">MGKETHRSNVQKSTQTPNLHPDITVSAILQAQIIDGPNFSWLSCLILQALLQYRPAINSRHKIAGAKSGAAFQTPGPKRDRRSQRERENHPLPLPKGNLGPILISRQFLRQRNSIHFHGANPSLHK</sequence>
<dbReference type="EMBL" id="JAHDVG010000463">
    <property type="protein sequence ID" value="KAH1187287.1"/>
    <property type="molecule type" value="Genomic_DNA"/>
</dbReference>
<evidence type="ECO:0000313" key="2">
    <source>
        <dbReference type="EMBL" id="KAH1187287.1"/>
    </source>
</evidence>
<keyword evidence="3" id="KW-1185">Reference proteome</keyword>
<dbReference type="AlphaFoldDB" id="A0A9D4B3V6"/>
<dbReference type="Proteomes" id="UP000827986">
    <property type="component" value="Unassembled WGS sequence"/>
</dbReference>
<accession>A0A9D4B3V6</accession>
<gene>
    <name evidence="2" type="ORF">KIL84_020036</name>
</gene>